<proteinExistence type="predicted"/>
<accession>A0AAV7U9W6</accession>
<keyword evidence="2" id="KW-1185">Reference proteome</keyword>
<comment type="caution">
    <text evidence="1">The sequence shown here is derived from an EMBL/GenBank/DDBJ whole genome shotgun (WGS) entry which is preliminary data.</text>
</comment>
<evidence type="ECO:0000313" key="1">
    <source>
        <dbReference type="EMBL" id="KAJ1185159.1"/>
    </source>
</evidence>
<dbReference type="AlphaFoldDB" id="A0AAV7U9W6"/>
<name>A0AAV7U9W6_PLEWA</name>
<evidence type="ECO:0000313" key="2">
    <source>
        <dbReference type="Proteomes" id="UP001066276"/>
    </source>
</evidence>
<protein>
    <submittedName>
        <fullName evidence="1">Uncharacterized protein</fullName>
    </submittedName>
</protein>
<reference evidence="1" key="1">
    <citation type="journal article" date="2022" name="bioRxiv">
        <title>Sequencing and chromosome-scale assembly of the giantPleurodeles waltlgenome.</title>
        <authorList>
            <person name="Brown T."/>
            <person name="Elewa A."/>
            <person name="Iarovenko S."/>
            <person name="Subramanian E."/>
            <person name="Araus A.J."/>
            <person name="Petzold A."/>
            <person name="Susuki M."/>
            <person name="Suzuki K.-i.T."/>
            <person name="Hayashi T."/>
            <person name="Toyoda A."/>
            <person name="Oliveira C."/>
            <person name="Osipova E."/>
            <person name="Leigh N.D."/>
            <person name="Simon A."/>
            <person name="Yun M.H."/>
        </authorList>
    </citation>
    <scope>NUCLEOTIDE SEQUENCE</scope>
    <source>
        <strain evidence="1">20211129_DDA</strain>
        <tissue evidence="1">Liver</tissue>
    </source>
</reference>
<sequence>MSGRRPECSVFPPGELPRLLGPRAARAPRVLWPPPYVERDERCLRAHSVSTAHLAAFVDQEKNSETARLCLHSSPM</sequence>
<dbReference type="EMBL" id="JANPWB010000005">
    <property type="protein sequence ID" value="KAJ1185159.1"/>
    <property type="molecule type" value="Genomic_DNA"/>
</dbReference>
<organism evidence="1 2">
    <name type="scientific">Pleurodeles waltl</name>
    <name type="common">Iberian ribbed newt</name>
    <dbReference type="NCBI Taxonomy" id="8319"/>
    <lineage>
        <taxon>Eukaryota</taxon>
        <taxon>Metazoa</taxon>
        <taxon>Chordata</taxon>
        <taxon>Craniata</taxon>
        <taxon>Vertebrata</taxon>
        <taxon>Euteleostomi</taxon>
        <taxon>Amphibia</taxon>
        <taxon>Batrachia</taxon>
        <taxon>Caudata</taxon>
        <taxon>Salamandroidea</taxon>
        <taxon>Salamandridae</taxon>
        <taxon>Pleurodelinae</taxon>
        <taxon>Pleurodeles</taxon>
    </lineage>
</organism>
<dbReference type="Proteomes" id="UP001066276">
    <property type="component" value="Chromosome 3_1"/>
</dbReference>
<gene>
    <name evidence="1" type="ORF">NDU88_001953</name>
</gene>